<gene>
    <name evidence="2" type="ORF">SAMN05216218_109116</name>
</gene>
<dbReference type="EMBL" id="FNBK01000009">
    <property type="protein sequence ID" value="SDF76802.1"/>
    <property type="molecule type" value="Genomic_DNA"/>
</dbReference>
<proteinExistence type="predicted"/>
<dbReference type="OrthoDB" id="103676at2157"/>
<evidence type="ECO:0000313" key="2">
    <source>
        <dbReference type="EMBL" id="SDF76802.1"/>
    </source>
</evidence>
<reference evidence="3" key="1">
    <citation type="submission" date="2016-10" db="EMBL/GenBank/DDBJ databases">
        <authorList>
            <person name="Varghese N."/>
            <person name="Submissions S."/>
        </authorList>
    </citation>
    <scope>NUCLEOTIDE SEQUENCE [LARGE SCALE GENOMIC DNA]</scope>
    <source>
        <strain evidence="3">IBRC-M 10760</strain>
    </source>
</reference>
<dbReference type="Proteomes" id="UP000199076">
    <property type="component" value="Unassembled WGS sequence"/>
</dbReference>
<evidence type="ECO:0000313" key="3">
    <source>
        <dbReference type="Proteomes" id="UP000199076"/>
    </source>
</evidence>
<feature type="region of interest" description="Disordered" evidence="1">
    <location>
        <begin position="1"/>
        <end position="20"/>
    </location>
</feature>
<keyword evidence="3" id="KW-1185">Reference proteome</keyword>
<accession>A0A1G7NS31</accession>
<name>A0A1G7NS31_9EURY</name>
<protein>
    <submittedName>
        <fullName evidence="2">Uncharacterized protein</fullName>
    </submittedName>
</protein>
<sequence>MRCDGTRTRDSTGGSSSDTCTTCLHDGLEGDVSSVIVHEKWTGDNDGGAASFTVPGLAKDCSRLVQDDGHDAPSDSDQWVTDGILQTVHWTWAGGRNDGGVYGPLDDDW</sequence>
<evidence type="ECO:0000256" key="1">
    <source>
        <dbReference type="SAM" id="MobiDB-lite"/>
    </source>
</evidence>
<organism evidence="2 3">
    <name type="scientific">Halorientalis regularis</name>
    <dbReference type="NCBI Taxonomy" id="660518"/>
    <lineage>
        <taxon>Archaea</taxon>
        <taxon>Methanobacteriati</taxon>
        <taxon>Methanobacteriota</taxon>
        <taxon>Stenosarchaea group</taxon>
        <taxon>Halobacteria</taxon>
        <taxon>Halobacteriales</taxon>
        <taxon>Haloarculaceae</taxon>
        <taxon>Halorientalis</taxon>
    </lineage>
</organism>
<dbReference type="AlphaFoldDB" id="A0A1G7NS31"/>
<feature type="compositionally biased region" description="Low complexity" evidence="1">
    <location>
        <begin position="11"/>
        <end position="20"/>
    </location>
</feature>
<feature type="compositionally biased region" description="Basic and acidic residues" evidence="1">
    <location>
        <begin position="1"/>
        <end position="10"/>
    </location>
</feature>
<dbReference type="RefSeq" id="WP_139171124.1">
    <property type="nucleotide sequence ID" value="NZ_FNBK01000009.1"/>
</dbReference>